<comment type="caution">
    <text evidence="1">The sequence shown here is derived from an EMBL/GenBank/DDBJ whole genome shotgun (WGS) entry which is preliminary data.</text>
</comment>
<reference evidence="1" key="1">
    <citation type="journal article" date="2015" name="Nature">
        <title>Complex archaea that bridge the gap between prokaryotes and eukaryotes.</title>
        <authorList>
            <person name="Spang A."/>
            <person name="Saw J.H."/>
            <person name="Jorgensen S.L."/>
            <person name="Zaremba-Niedzwiedzka K."/>
            <person name="Martijn J."/>
            <person name="Lind A.E."/>
            <person name="van Eijk R."/>
            <person name="Schleper C."/>
            <person name="Guy L."/>
            <person name="Ettema T.J."/>
        </authorList>
    </citation>
    <scope>NUCLEOTIDE SEQUENCE</scope>
</reference>
<organism evidence="1">
    <name type="scientific">marine sediment metagenome</name>
    <dbReference type="NCBI Taxonomy" id="412755"/>
    <lineage>
        <taxon>unclassified sequences</taxon>
        <taxon>metagenomes</taxon>
        <taxon>ecological metagenomes</taxon>
    </lineage>
</organism>
<sequence length="159" mass="17983">MELPPNVTIIEEADRSVDGVYEIGSNQIQVFPFDILSDGQLRVPINQFDFRQPLSIRVWVSRGKPLGSELFFRFHPGTGGITHIFYDKDLDPPPVPKESPIQRNQFSGIIFQFKDILVPVIPDQYFYNVQNMENSPANSLNNTPNSYKVGFLGPEPICG</sequence>
<protein>
    <submittedName>
        <fullName evidence="1">Uncharacterized protein</fullName>
    </submittedName>
</protein>
<evidence type="ECO:0000313" key="1">
    <source>
        <dbReference type="EMBL" id="KKN07367.1"/>
    </source>
</evidence>
<accession>A0A0F9N6A4</accession>
<gene>
    <name evidence="1" type="ORF">LCGC14_1067880</name>
</gene>
<dbReference type="AlphaFoldDB" id="A0A0F9N6A4"/>
<name>A0A0F9N6A4_9ZZZZ</name>
<dbReference type="EMBL" id="LAZR01004578">
    <property type="protein sequence ID" value="KKN07367.1"/>
    <property type="molecule type" value="Genomic_DNA"/>
</dbReference>
<proteinExistence type="predicted"/>